<gene>
    <name evidence="3" type="ORF">GCM10007116_10500</name>
    <name evidence="2" type="ORF">HS1genome_0515</name>
</gene>
<dbReference type="EMBL" id="AP018553">
    <property type="protein sequence ID" value="BBD72126.1"/>
    <property type="molecule type" value="Genomic_DNA"/>
</dbReference>
<dbReference type="OrthoDB" id="380934at2157"/>
<reference evidence="2" key="3">
    <citation type="journal article" date="2019" name="BMC Res. Notes">
        <title>Complete genome sequence of the Sulfodiicoccus acidiphilus strain HS-1T, the first crenarchaeon that lacks polB3, isolated from an acidic hot spring in Ohwaku-dani, Hakone, Japan.</title>
        <authorList>
            <person name="Sakai H.D."/>
            <person name="Kurosawa N."/>
        </authorList>
    </citation>
    <scope>NUCLEOTIDE SEQUENCE</scope>
    <source>
        <strain evidence="2">HS-1</strain>
    </source>
</reference>
<organism evidence="2 4">
    <name type="scientific">Sulfodiicoccus acidiphilus</name>
    <dbReference type="NCBI Taxonomy" id="1670455"/>
    <lineage>
        <taxon>Archaea</taxon>
        <taxon>Thermoproteota</taxon>
        <taxon>Thermoprotei</taxon>
        <taxon>Sulfolobales</taxon>
        <taxon>Sulfolobaceae</taxon>
        <taxon>Sulfodiicoccus</taxon>
    </lineage>
</organism>
<dbReference type="GeneID" id="38666020"/>
<keyword evidence="4" id="KW-1185">Reference proteome</keyword>
<evidence type="ECO:0000313" key="4">
    <source>
        <dbReference type="Proteomes" id="UP000276741"/>
    </source>
</evidence>
<name>A0A348B1S4_9CREN</name>
<reference evidence="4" key="2">
    <citation type="submission" date="2018-04" db="EMBL/GenBank/DDBJ databases">
        <title>Complete genome sequence of Sulfodiicoccus acidiphilus strain HS-1.</title>
        <authorList>
            <person name="Sakai H.D."/>
            <person name="Kurosawa N."/>
        </authorList>
    </citation>
    <scope>NUCLEOTIDE SEQUENCE [LARGE SCALE GENOMIC DNA]</scope>
    <source>
        <strain evidence="4">HS-1</strain>
    </source>
</reference>
<feature type="domain" description="ChrR-like cupin" evidence="1">
    <location>
        <begin position="6"/>
        <end position="101"/>
    </location>
</feature>
<proteinExistence type="predicted"/>
<evidence type="ECO:0000259" key="1">
    <source>
        <dbReference type="Pfam" id="PF12973"/>
    </source>
</evidence>
<dbReference type="Proteomes" id="UP000276741">
    <property type="component" value="Chromosome"/>
</dbReference>
<dbReference type="InterPro" id="IPR014710">
    <property type="entry name" value="RmlC-like_jellyroll"/>
</dbReference>
<evidence type="ECO:0000313" key="2">
    <source>
        <dbReference type="EMBL" id="BBD72126.1"/>
    </source>
</evidence>
<accession>A0A348B1S4</accession>
<dbReference type="Proteomes" id="UP000616143">
    <property type="component" value="Unassembled WGS sequence"/>
</dbReference>
<dbReference type="RefSeq" id="WP_126449441.1">
    <property type="nucleotide sequence ID" value="NZ_AP018553.1"/>
</dbReference>
<dbReference type="InterPro" id="IPR025979">
    <property type="entry name" value="ChrR-like_cupin_dom"/>
</dbReference>
<reference evidence="3" key="4">
    <citation type="submission" date="2020-09" db="EMBL/GenBank/DDBJ databases">
        <authorList>
            <person name="Sun Q."/>
            <person name="Ohkuma M."/>
        </authorList>
    </citation>
    <scope>NUCLEOTIDE SEQUENCE</scope>
    <source>
        <strain evidence="3">JCM 31740</strain>
    </source>
</reference>
<dbReference type="Pfam" id="PF12973">
    <property type="entry name" value="Cupin_7"/>
    <property type="match status" value="1"/>
</dbReference>
<dbReference type="InterPro" id="IPR011051">
    <property type="entry name" value="RmlC_Cupin_sf"/>
</dbReference>
<sequence>MRENKEFFDTSTLEWRKVTEKVYEKILSKDEETGSYTRLLRIEPGGKIEQAQEHPFYEEVYIIKGSLTDLSLNKTFMEGMYAFRNPGMRHGPYVSESGCLTIEFRYYPQRKS</sequence>
<dbReference type="SUPFAM" id="SSF51182">
    <property type="entry name" value="RmlC-like cupins"/>
    <property type="match status" value="1"/>
</dbReference>
<protein>
    <recommendedName>
        <fullName evidence="1">ChrR-like cupin domain-containing protein</fullName>
    </recommendedName>
</protein>
<dbReference type="Gene3D" id="2.60.120.10">
    <property type="entry name" value="Jelly Rolls"/>
    <property type="match status" value="1"/>
</dbReference>
<reference evidence="3" key="1">
    <citation type="journal article" date="2014" name="Int. J. Syst. Evol. Microbiol.">
        <title>Complete genome sequence of Corynebacterium casei LMG S-19264T (=DSM 44701T), isolated from a smear-ripened cheese.</title>
        <authorList>
            <consortium name="US DOE Joint Genome Institute (JGI-PGF)"/>
            <person name="Walter F."/>
            <person name="Albersmeier A."/>
            <person name="Kalinowski J."/>
            <person name="Ruckert C."/>
        </authorList>
    </citation>
    <scope>NUCLEOTIDE SEQUENCE</scope>
    <source>
        <strain evidence="3">JCM 31740</strain>
    </source>
</reference>
<evidence type="ECO:0000313" key="3">
    <source>
        <dbReference type="EMBL" id="GGT94797.1"/>
    </source>
</evidence>
<dbReference type="AlphaFoldDB" id="A0A348B1S4"/>
<dbReference type="EMBL" id="BMQS01000008">
    <property type="protein sequence ID" value="GGT94797.1"/>
    <property type="molecule type" value="Genomic_DNA"/>
</dbReference>
<dbReference type="KEGG" id="sacd:HS1genome_0515"/>